<proteinExistence type="inferred from homology"/>
<evidence type="ECO:0000313" key="9">
    <source>
        <dbReference type="Proteomes" id="UP000577419"/>
    </source>
</evidence>
<evidence type="ECO:0000256" key="3">
    <source>
        <dbReference type="ARBA" id="ARBA00023274"/>
    </source>
</evidence>
<dbReference type="GO" id="GO:0006412">
    <property type="term" value="P:translation"/>
    <property type="evidence" value="ECO:0007669"/>
    <property type="project" value="UniProtKB-UniRule"/>
</dbReference>
<evidence type="ECO:0000256" key="6">
    <source>
        <dbReference type="SAM" id="MobiDB-lite"/>
    </source>
</evidence>
<dbReference type="Gene3D" id="2.30.30.30">
    <property type="match status" value="1"/>
</dbReference>
<keyword evidence="3" id="KW-0687">Ribonucleoprotein</keyword>
<evidence type="ECO:0000256" key="1">
    <source>
        <dbReference type="ARBA" id="ARBA00010618"/>
    </source>
</evidence>
<evidence type="ECO:0000256" key="5">
    <source>
        <dbReference type="NCBIfam" id="TIGR01080"/>
    </source>
</evidence>
<dbReference type="PANTHER" id="PTHR11143">
    <property type="entry name" value="60S RIBOSOMAL PROTEIN L26 FAMILY MEMBER"/>
    <property type="match status" value="1"/>
</dbReference>
<dbReference type="GO" id="GO:0015934">
    <property type="term" value="C:large ribosomal subunit"/>
    <property type="evidence" value="ECO:0007669"/>
    <property type="project" value="UniProtKB-UniRule"/>
</dbReference>
<accession>A0A7J4IZE1</accession>
<dbReference type="InterPro" id="IPR005825">
    <property type="entry name" value="Ribosomal_uL24_CS"/>
</dbReference>
<gene>
    <name evidence="8" type="primary">rplX</name>
    <name evidence="8" type="ORF">HA237_03125</name>
</gene>
<dbReference type="Pfam" id="PF00467">
    <property type="entry name" value="KOW"/>
    <property type="match status" value="1"/>
</dbReference>
<evidence type="ECO:0000256" key="2">
    <source>
        <dbReference type="ARBA" id="ARBA00022980"/>
    </source>
</evidence>
<dbReference type="InterPro" id="IPR005756">
    <property type="entry name" value="Ribosomal_uL24_euk/arc"/>
</dbReference>
<comment type="caution">
    <text evidence="8">The sequence shown here is derived from an EMBL/GenBank/DDBJ whole genome shotgun (WGS) entry which is preliminary data.</text>
</comment>
<dbReference type="Pfam" id="PF16906">
    <property type="entry name" value="Ribosomal_L26"/>
    <property type="match status" value="1"/>
</dbReference>
<protein>
    <recommendedName>
        <fullName evidence="4 5">50S ribosomal protein L24</fullName>
    </recommendedName>
</protein>
<sequence length="152" mass="17124">MTSVKPGKQLDKGISAPLHSLQKMFSVHLSKDLRKELGKRALEVRKEDTVKVVRGGFKGKTGKVARVNRRKIQAFIEKLSRKKSDGTEVLVPFRPSNLVLIDIYRKDGRRFKGKKIKEKEGKDVAATEKIGEKKKKAAETGKKGKDEAKKKK</sequence>
<feature type="region of interest" description="Disordered" evidence="6">
    <location>
        <begin position="129"/>
        <end position="152"/>
    </location>
</feature>
<dbReference type="InterPro" id="IPR041988">
    <property type="entry name" value="Ribosomal_uL24_KOW"/>
</dbReference>
<name>A0A7J4IZE1_9ARCH</name>
<dbReference type="InterPro" id="IPR014722">
    <property type="entry name" value="Rib_uL2_dom2"/>
</dbReference>
<reference evidence="9" key="1">
    <citation type="journal article" date="2020" name="bioRxiv">
        <title>A rank-normalized archaeal taxonomy based on genome phylogeny resolves widespread incomplete and uneven classifications.</title>
        <authorList>
            <person name="Rinke C."/>
            <person name="Chuvochina M."/>
            <person name="Mussig A.J."/>
            <person name="Chaumeil P.-A."/>
            <person name="Waite D.W."/>
            <person name="Whitman W.B."/>
            <person name="Parks D.H."/>
            <person name="Hugenholtz P."/>
        </authorList>
    </citation>
    <scope>NUCLEOTIDE SEQUENCE [LARGE SCALE GENOMIC DNA]</scope>
</reference>
<dbReference type="InterPro" id="IPR005824">
    <property type="entry name" value="KOW"/>
</dbReference>
<dbReference type="GO" id="GO:0003723">
    <property type="term" value="F:RNA binding"/>
    <property type="evidence" value="ECO:0007669"/>
    <property type="project" value="InterPro"/>
</dbReference>
<dbReference type="EMBL" id="DUFG01000017">
    <property type="protein sequence ID" value="HIH08336.1"/>
    <property type="molecule type" value="Genomic_DNA"/>
</dbReference>
<feature type="domain" description="KOW" evidence="7">
    <location>
        <begin position="43"/>
        <end position="70"/>
    </location>
</feature>
<dbReference type="InterPro" id="IPR008991">
    <property type="entry name" value="Translation_prot_SH3-like_sf"/>
</dbReference>
<dbReference type="GO" id="GO:0003735">
    <property type="term" value="F:structural constituent of ribosome"/>
    <property type="evidence" value="ECO:0007669"/>
    <property type="project" value="UniProtKB-UniRule"/>
</dbReference>
<evidence type="ECO:0000259" key="7">
    <source>
        <dbReference type="SMART" id="SM00739"/>
    </source>
</evidence>
<keyword evidence="2 8" id="KW-0689">Ribosomal protein</keyword>
<evidence type="ECO:0000313" key="8">
    <source>
        <dbReference type="EMBL" id="HIH08336.1"/>
    </source>
</evidence>
<evidence type="ECO:0000256" key="4">
    <source>
        <dbReference type="ARBA" id="ARBA00035478"/>
    </source>
</evidence>
<dbReference type="SUPFAM" id="SSF50104">
    <property type="entry name" value="Translation proteins SH3-like domain"/>
    <property type="match status" value="1"/>
</dbReference>
<dbReference type="Proteomes" id="UP000577419">
    <property type="component" value="Unassembled WGS sequence"/>
</dbReference>
<organism evidence="8 9">
    <name type="scientific">Candidatus Iainarchaeum sp</name>
    <dbReference type="NCBI Taxonomy" id="3101447"/>
    <lineage>
        <taxon>Archaea</taxon>
        <taxon>Candidatus Iainarchaeota</taxon>
        <taxon>Candidatus Iainarchaeia</taxon>
        <taxon>Candidatus Iainarchaeales</taxon>
        <taxon>Candidatus Iainarchaeaceae</taxon>
        <taxon>Candidatus Iainarchaeum</taxon>
    </lineage>
</organism>
<comment type="similarity">
    <text evidence="1">Belongs to the universal ribosomal protein uL24 family.</text>
</comment>
<dbReference type="NCBIfam" id="TIGR01080">
    <property type="entry name" value="rplX_A_E"/>
    <property type="match status" value="1"/>
</dbReference>
<dbReference type="SMART" id="SM00739">
    <property type="entry name" value="KOW"/>
    <property type="match status" value="1"/>
</dbReference>
<dbReference type="CDD" id="cd06089">
    <property type="entry name" value="KOW_RPL26"/>
    <property type="match status" value="1"/>
</dbReference>
<dbReference type="PROSITE" id="PS01108">
    <property type="entry name" value="RIBOSOMAL_L24"/>
    <property type="match status" value="1"/>
</dbReference>
<dbReference type="AlphaFoldDB" id="A0A7J4IZE1"/>